<proteinExistence type="predicted"/>
<evidence type="ECO:0000259" key="1">
    <source>
        <dbReference type="Pfam" id="PF14214"/>
    </source>
</evidence>
<dbReference type="EMBL" id="JAHRHJ020003724">
    <property type="protein sequence ID" value="KAH9291270.1"/>
    <property type="molecule type" value="Genomic_DNA"/>
</dbReference>
<feature type="non-terminal residue" evidence="2">
    <location>
        <position position="70"/>
    </location>
</feature>
<protein>
    <recommendedName>
        <fullName evidence="1">Helitron helicase-like domain-containing protein</fullName>
    </recommendedName>
</protein>
<sequence length="70" mass="8061">KNLQDMPITINELREHMKNVPHSNLADRLMRFGTSLRGTRSYWEKCRGELADMLHQIGSPTIFFTLSAAD</sequence>
<organism evidence="2 3">
    <name type="scientific">Taxus chinensis</name>
    <name type="common">Chinese yew</name>
    <name type="synonym">Taxus wallichiana var. chinensis</name>
    <dbReference type="NCBI Taxonomy" id="29808"/>
    <lineage>
        <taxon>Eukaryota</taxon>
        <taxon>Viridiplantae</taxon>
        <taxon>Streptophyta</taxon>
        <taxon>Embryophyta</taxon>
        <taxon>Tracheophyta</taxon>
        <taxon>Spermatophyta</taxon>
        <taxon>Pinopsida</taxon>
        <taxon>Pinidae</taxon>
        <taxon>Conifers II</taxon>
        <taxon>Cupressales</taxon>
        <taxon>Taxaceae</taxon>
        <taxon>Taxus</taxon>
    </lineage>
</organism>
<feature type="domain" description="Helitron helicase-like" evidence="1">
    <location>
        <begin position="9"/>
        <end position="70"/>
    </location>
</feature>
<comment type="caution">
    <text evidence="2">The sequence shown here is derived from an EMBL/GenBank/DDBJ whole genome shotgun (WGS) entry which is preliminary data.</text>
</comment>
<gene>
    <name evidence="2" type="ORF">KI387_043541</name>
</gene>
<dbReference type="Proteomes" id="UP000824469">
    <property type="component" value="Unassembled WGS sequence"/>
</dbReference>
<evidence type="ECO:0000313" key="2">
    <source>
        <dbReference type="EMBL" id="KAH9291270.1"/>
    </source>
</evidence>
<keyword evidence="3" id="KW-1185">Reference proteome</keyword>
<accession>A0AA38BYB3</accession>
<feature type="non-terminal residue" evidence="2">
    <location>
        <position position="1"/>
    </location>
</feature>
<name>A0AA38BYB3_TAXCH</name>
<dbReference type="InterPro" id="IPR025476">
    <property type="entry name" value="Helitron_helicase-like"/>
</dbReference>
<dbReference type="Pfam" id="PF14214">
    <property type="entry name" value="Helitron_like_N"/>
    <property type="match status" value="1"/>
</dbReference>
<reference evidence="2 3" key="1">
    <citation type="journal article" date="2021" name="Nat. Plants">
        <title>The Taxus genome provides insights into paclitaxel biosynthesis.</title>
        <authorList>
            <person name="Xiong X."/>
            <person name="Gou J."/>
            <person name="Liao Q."/>
            <person name="Li Y."/>
            <person name="Zhou Q."/>
            <person name="Bi G."/>
            <person name="Li C."/>
            <person name="Du R."/>
            <person name="Wang X."/>
            <person name="Sun T."/>
            <person name="Guo L."/>
            <person name="Liang H."/>
            <person name="Lu P."/>
            <person name="Wu Y."/>
            <person name="Zhang Z."/>
            <person name="Ro D.K."/>
            <person name="Shang Y."/>
            <person name="Huang S."/>
            <person name="Yan J."/>
        </authorList>
    </citation>
    <scope>NUCLEOTIDE SEQUENCE [LARGE SCALE GENOMIC DNA]</scope>
    <source>
        <strain evidence="2">Ta-2019</strain>
    </source>
</reference>
<dbReference type="AlphaFoldDB" id="A0AA38BYB3"/>
<evidence type="ECO:0000313" key="3">
    <source>
        <dbReference type="Proteomes" id="UP000824469"/>
    </source>
</evidence>